<keyword evidence="4 6" id="KW-0472">Membrane</keyword>
<dbReference type="Proteomes" id="UP000246991">
    <property type="component" value="Unassembled WGS sequence"/>
</dbReference>
<comment type="subcellular location">
    <subcellularLocation>
        <location evidence="1">Membrane</location>
        <topology evidence="1">Multi-pass membrane protein</topology>
    </subcellularLocation>
</comment>
<dbReference type="EMBL" id="PYWC01000006">
    <property type="protein sequence ID" value="PWW79755.1"/>
    <property type="molecule type" value="Genomic_DNA"/>
</dbReference>
<dbReference type="InterPro" id="IPR049326">
    <property type="entry name" value="Rhodopsin_dom_fungi"/>
</dbReference>
<evidence type="ECO:0000256" key="4">
    <source>
        <dbReference type="ARBA" id="ARBA00023136"/>
    </source>
</evidence>
<evidence type="ECO:0000313" key="8">
    <source>
        <dbReference type="EMBL" id="PWW79755.1"/>
    </source>
</evidence>
<feature type="transmembrane region" description="Helical" evidence="6">
    <location>
        <begin position="143"/>
        <end position="163"/>
    </location>
</feature>
<keyword evidence="9" id="KW-1185">Reference proteome</keyword>
<organism evidence="8 9">
    <name type="scientific">Tuber magnatum</name>
    <name type="common">white Piedmont truffle</name>
    <dbReference type="NCBI Taxonomy" id="42249"/>
    <lineage>
        <taxon>Eukaryota</taxon>
        <taxon>Fungi</taxon>
        <taxon>Dikarya</taxon>
        <taxon>Ascomycota</taxon>
        <taxon>Pezizomycotina</taxon>
        <taxon>Pezizomycetes</taxon>
        <taxon>Pezizales</taxon>
        <taxon>Tuberaceae</taxon>
        <taxon>Tuber</taxon>
    </lineage>
</organism>
<dbReference type="PANTHER" id="PTHR33048:SF19">
    <property type="entry name" value="MEMBRANE PROTEIN PTH11-LIKE, PUTATIVE (AFU_ORTHOLOGUE AFUA_1G14080)-RELATED"/>
    <property type="match status" value="1"/>
</dbReference>
<gene>
    <name evidence="8" type="ORF">C7212DRAFT_157684</name>
</gene>
<name>A0A317SZ90_9PEZI</name>
<keyword evidence="2 6" id="KW-0812">Transmembrane</keyword>
<evidence type="ECO:0000313" key="9">
    <source>
        <dbReference type="Proteomes" id="UP000246991"/>
    </source>
</evidence>
<dbReference type="AlphaFoldDB" id="A0A317SZ90"/>
<protein>
    <recommendedName>
        <fullName evidence="7">Rhodopsin domain-containing protein</fullName>
    </recommendedName>
</protein>
<dbReference type="InterPro" id="IPR052337">
    <property type="entry name" value="SAT4-like"/>
</dbReference>
<evidence type="ECO:0000256" key="5">
    <source>
        <dbReference type="ARBA" id="ARBA00038359"/>
    </source>
</evidence>
<evidence type="ECO:0000259" key="7">
    <source>
        <dbReference type="Pfam" id="PF20684"/>
    </source>
</evidence>
<proteinExistence type="inferred from homology"/>
<comment type="caution">
    <text evidence="8">The sequence shown here is derived from an EMBL/GenBank/DDBJ whole genome shotgun (WGS) entry which is preliminary data.</text>
</comment>
<dbReference type="GO" id="GO:0016020">
    <property type="term" value="C:membrane"/>
    <property type="evidence" value="ECO:0007669"/>
    <property type="project" value="UniProtKB-SubCell"/>
</dbReference>
<evidence type="ECO:0000256" key="6">
    <source>
        <dbReference type="SAM" id="Phobius"/>
    </source>
</evidence>
<comment type="similarity">
    <text evidence="5">Belongs to the SAT4 family.</text>
</comment>
<reference evidence="8 9" key="1">
    <citation type="submission" date="2018-03" db="EMBL/GenBank/DDBJ databases">
        <title>Genomes of Pezizomycetes fungi and the evolution of truffles.</title>
        <authorList>
            <person name="Murat C."/>
            <person name="Payen T."/>
            <person name="Noel B."/>
            <person name="Kuo A."/>
            <person name="Martin F.M."/>
        </authorList>
    </citation>
    <scope>NUCLEOTIDE SEQUENCE [LARGE SCALE GENOMIC DNA]</scope>
    <source>
        <strain evidence="8">091103-1</strain>
    </source>
</reference>
<dbReference type="STRING" id="42249.A0A317SZ90"/>
<feature type="domain" description="Rhodopsin" evidence="7">
    <location>
        <begin position="100"/>
        <end position="195"/>
    </location>
</feature>
<evidence type="ECO:0000256" key="2">
    <source>
        <dbReference type="ARBA" id="ARBA00022692"/>
    </source>
</evidence>
<accession>A0A317SZ90</accession>
<dbReference type="Pfam" id="PF20684">
    <property type="entry name" value="Fung_rhodopsin"/>
    <property type="match status" value="1"/>
</dbReference>
<feature type="transmembrane region" description="Helical" evidence="6">
    <location>
        <begin position="106"/>
        <end position="131"/>
    </location>
</feature>
<dbReference type="OrthoDB" id="3903189at2759"/>
<feature type="transmembrane region" description="Helical" evidence="6">
    <location>
        <begin position="44"/>
        <end position="62"/>
    </location>
</feature>
<sequence>MVSALVVLIVRVAVIHLVLVNGTNNVRGLNASELSDEERHRREFGSKLVLVGRSCYAIFIWCMKFGIASFYERIVAQLQKYRVWLKYIWVLLVSPPPNQACNFSEIQLYTTGACNIFTDLVLIIYPLPLILSSRLALRSKLQIGGLFSLGFLVILVSVFRLPYVVENKAIQRWRSLFASTEILVACFVANAPALYRTIGVRAQGGSVTKYSGRSDRGAYLFTANKRKFAVRVIAPTYEEEQEESEGTVRGKPGMYPGSR</sequence>
<evidence type="ECO:0000256" key="3">
    <source>
        <dbReference type="ARBA" id="ARBA00022989"/>
    </source>
</evidence>
<dbReference type="PANTHER" id="PTHR33048">
    <property type="entry name" value="PTH11-LIKE INTEGRAL MEMBRANE PROTEIN (AFU_ORTHOLOGUE AFUA_5G11245)"/>
    <property type="match status" value="1"/>
</dbReference>
<evidence type="ECO:0000256" key="1">
    <source>
        <dbReference type="ARBA" id="ARBA00004141"/>
    </source>
</evidence>
<keyword evidence="3 6" id="KW-1133">Transmembrane helix</keyword>